<protein>
    <recommendedName>
        <fullName evidence="4">ATPase inhibitor, mitochondrial</fullName>
    </recommendedName>
</protein>
<dbReference type="Gene3D" id="1.20.5.500">
    <property type="entry name" value="Single helix bin"/>
    <property type="match status" value="1"/>
</dbReference>
<dbReference type="AlphaFoldDB" id="A0A9P6RCE0"/>
<evidence type="ECO:0000256" key="3">
    <source>
        <dbReference type="ARBA" id="ARBA00023128"/>
    </source>
</evidence>
<name>A0A9P6RCE0_9FUNG</name>
<dbReference type="GO" id="GO:0042030">
    <property type="term" value="F:ATPase inhibitor activity"/>
    <property type="evidence" value="ECO:0007669"/>
    <property type="project" value="InterPro"/>
</dbReference>
<dbReference type="Pfam" id="PF04568">
    <property type="entry name" value="IATP"/>
    <property type="match status" value="1"/>
</dbReference>
<dbReference type="EMBL" id="JAAAIN010000265">
    <property type="protein sequence ID" value="KAG0317072.1"/>
    <property type="molecule type" value="Genomic_DNA"/>
</dbReference>
<organism evidence="6 7">
    <name type="scientific">Linnemannia gamsii</name>
    <dbReference type="NCBI Taxonomy" id="64522"/>
    <lineage>
        <taxon>Eukaryota</taxon>
        <taxon>Fungi</taxon>
        <taxon>Fungi incertae sedis</taxon>
        <taxon>Mucoromycota</taxon>
        <taxon>Mortierellomycotina</taxon>
        <taxon>Mortierellomycetes</taxon>
        <taxon>Mortierellales</taxon>
        <taxon>Mortierellaceae</taxon>
        <taxon>Linnemannia</taxon>
    </lineage>
</organism>
<evidence type="ECO:0000313" key="6">
    <source>
        <dbReference type="EMBL" id="KAG0317072.1"/>
    </source>
</evidence>
<keyword evidence="7" id="KW-1185">Reference proteome</keyword>
<feature type="coiled-coil region" evidence="5">
    <location>
        <begin position="38"/>
        <end position="72"/>
    </location>
</feature>
<sequence length="74" mass="8599">MLRTITATNAVRTFKPVQAATAARRAYSTTGFDDKEKAEEARYIRAKEQEQIKKLKEELARKEKEIQDLKKTKK</sequence>
<dbReference type="Proteomes" id="UP000823405">
    <property type="component" value="Unassembled WGS sequence"/>
</dbReference>
<evidence type="ECO:0000256" key="1">
    <source>
        <dbReference type="ARBA" id="ARBA00004173"/>
    </source>
</evidence>
<comment type="similarity">
    <text evidence="2 4">Belongs to the ATPase inhibitor family.</text>
</comment>
<comment type="caution">
    <text evidence="6">The sequence shown here is derived from an EMBL/GenBank/DDBJ whole genome shotgun (WGS) entry which is preliminary data.</text>
</comment>
<accession>A0A9P6RCE0</accession>
<keyword evidence="5" id="KW-0175">Coiled coil</keyword>
<dbReference type="GO" id="GO:0005739">
    <property type="term" value="C:mitochondrion"/>
    <property type="evidence" value="ECO:0007669"/>
    <property type="project" value="UniProtKB-SubCell"/>
</dbReference>
<comment type="subcellular location">
    <subcellularLocation>
        <location evidence="1">Mitochondrion</location>
    </subcellularLocation>
</comment>
<keyword evidence="3" id="KW-0496">Mitochondrion</keyword>
<dbReference type="InterPro" id="IPR007648">
    <property type="entry name" value="ATPase_inhibitor_mt"/>
</dbReference>
<evidence type="ECO:0000256" key="4">
    <source>
        <dbReference type="RuleBase" id="RU368087"/>
    </source>
</evidence>
<evidence type="ECO:0000313" key="7">
    <source>
        <dbReference type="Proteomes" id="UP000823405"/>
    </source>
</evidence>
<evidence type="ECO:0000256" key="2">
    <source>
        <dbReference type="ARBA" id="ARBA00010901"/>
    </source>
</evidence>
<proteinExistence type="inferred from homology"/>
<gene>
    <name evidence="6" type="ORF">BGZ97_005943</name>
</gene>
<reference evidence="6" key="1">
    <citation type="journal article" date="2020" name="Fungal Divers.">
        <title>Resolving the Mortierellaceae phylogeny through synthesis of multi-gene phylogenetics and phylogenomics.</title>
        <authorList>
            <person name="Vandepol N."/>
            <person name="Liber J."/>
            <person name="Desiro A."/>
            <person name="Na H."/>
            <person name="Kennedy M."/>
            <person name="Barry K."/>
            <person name="Grigoriev I.V."/>
            <person name="Miller A.N."/>
            <person name="O'Donnell K."/>
            <person name="Stajich J.E."/>
            <person name="Bonito G."/>
        </authorList>
    </citation>
    <scope>NUCLEOTIDE SEQUENCE</scope>
    <source>
        <strain evidence="6">NVP60</strain>
    </source>
</reference>
<comment type="function">
    <text evidence="4">Inhibits the enzyme activity of ATPase.</text>
</comment>
<evidence type="ECO:0000256" key="5">
    <source>
        <dbReference type="SAM" id="Coils"/>
    </source>
</evidence>